<gene>
    <name evidence="1" type="ORF">H3147_15155</name>
</gene>
<evidence type="ECO:0000313" key="1">
    <source>
        <dbReference type="EMBL" id="MBB1260161.1"/>
    </source>
</evidence>
<organism evidence="1 2">
    <name type="scientific">Streptomyces alkaliterrae</name>
    <dbReference type="NCBI Taxonomy" id="2213162"/>
    <lineage>
        <taxon>Bacteria</taxon>
        <taxon>Bacillati</taxon>
        <taxon>Actinomycetota</taxon>
        <taxon>Actinomycetes</taxon>
        <taxon>Kitasatosporales</taxon>
        <taxon>Streptomycetaceae</taxon>
        <taxon>Streptomyces</taxon>
    </lineage>
</organism>
<feature type="non-terminal residue" evidence="1">
    <location>
        <position position="206"/>
    </location>
</feature>
<name>A0A7W3WX84_9ACTN</name>
<proteinExistence type="predicted"/>
<evidence type="ECO:0000313" key="2">
    <source>
        <dbReference type="Proteomes" id="UP000517765"/>
    </source>
</evidence>
<dbReference type="AlphaFoldDB" id="A0A7W3WX84"/>
<reference evidence="2" key="1">
    <citation type="submission" date="2020-05" db="EMBL/GenBank/DDBJ databases">
        <title>Classification of alakaliphilic streptomycetes isolated from an alkaline soil next to Lonar Crater, India and a proposal for the recognition of Streptomyces alkaliterrae sp. nov.</title>
        <authorList>
            <person name="Golinska P."/>
        </authorList>
    </citation>
    <scope>NUCLEOTIDE SEQUENCE [LARGE SCALE GENOMIC DNA]</scope>
    <source>
        <strain evidence="2">OF8</strain>
    </source>
</reference>
<dbReference type="Proteomes" id="UP000517765">
    <property type="component" value="Unassembled WGS sequence"/>
</dbReference>
<comment type="caution">
    <text evidence="1">The sequence shown here is derived from an EMBL/GenBank/DDBJ whole genome shotgun (WGS) entry which is preliminary data.</text>
</comment>
<accession>A0A7W3WX84</accession>
<protein>
    <submittedName>
        <fullName evidence="1">ATP/GTP-binding protein</fullName>
    </submittedName>
</protein>
<dbReference type="EMBL" id="JABJXA010000083">
    <property type="protein sequence ID" value="MBB1260161.1"/>
    <property type="molecule type" value="Genomic_DNA"/>
</dbReference>
<sequence>MRVPIRHVAGNVAWSTHGTVWALWRVLGSGQAQVSQAARVRHLHAVSGLVKHLEGEAMLMSLCPQVDPATVGEQMLEGVDLEASPRYVAMVDEVLDRLEQMELSGRTDWLAVPLPASRLQAVRAAVAAARSEVETWLGLLPAPVSAAEERQRLAQAQRLAAAWPGGLRVRPATSAEVLWIYGHSARRGVWEPSLPAGGVEASGRGR</sequence>